<keyword evidence="2" id="KW-0813">Transport</keyword>
<evidence type="ECO:0000313" key="7">
    <source>
        <dbReference type="EMBL" id="CCI53358.1"/>
    </source>
</evidence>
<evidence type="ECO:0000256" key="2">
    <source>
        <dbReference type="ARBA" id="ARBA00022448"/>
    </source>
</evidence>
<dbReference type="Pfam" id="PF00005">
    <property type="entry name" value="ABC_tran"/>
    <property type="match status" value="1"/>
</dbReference>
<dbReference type="PANTHER" id="PTHR42734">
    <property type="entry name" value="METAL TRANSPORT SYSTEM ATP-BINDING PROTEIN TM_0124-RELATED"/>
    <property type="match status" value="1"/>
</dbReference>
<dbReference type="AlphaFoldDB" id="A0A077MEH6"/>
<evidence type="ECO:0000256" key="5">
    <source>
        <dbReference type="SAM" id="MobiDB-lite"/>
    </source>
</evidence>
<dbReference type="EMBL" id="CAJC01000148">
    <property type="protein sequence ID" value="CCI53358.1"/>
    <property type="molecule type" value="Genomic_DNA"/>
</dbReference>
<evidence type="ECO:0000256" key="3">
    <source>
        <dbReference type="ARBA" id="ARBA00022741"/>
    </source>
</evidence>
<proteinExistence type="inferred from homology"/>
<dbReference type="PANTHER" id="PTHR42734:SF17">
    <property type="entry name" value="METAL TRANSPORT SYSTEM ATP-BINDING PROTEIN TM_0124-RELATED"/>
    <property type="match status" value="1"/>
</dbReference>
<protein>
    <submittedName>
        <fullName evidence="7">ABC-type Mn/Zn transport systems ATPase component</fullName>
    </submittedName>
</protein>
<accession>A0A077MEH6</accession>
<keyword evidence="4" id="KW-0067">ATP-binding</keyword>
<evidence type="ECO:0000256" key="1">
    <source>
        <dbReference type="ARBA" id="ARBA00005417"/>
    </source>
</evidence>
<name>A0A077MEH6_9MICO</name>
<sequence length="266" mass="27660">MSGPEIVLSLRGAGFGYDGEAIVAGIDLDIHRGEVVAVVGPNGAGKSTLVKGILGLTEQLGGEVRAYGVALDDPSIRGRIGYVPQRHTLATSVRATVAEIVAIGRLRFRPWWQPWHRDAAKDRQAVARALDLVDLGDRAGADVSQLSGGQQRRVLIARALASQPDLLVMDEPTAGVDQGNQAVLGQVLARLASAGSTLIIVTHEIDALAGVVTRVVLVADGGIAFDGTPQAYAAHDPHGGHAHHPGFGRARSVTGLHDATAGGHHD</sequence>
<organism evidence="7 8">
    <name type="scientific">Nostocoides jenkinsii Ben 74</name>
    <dbReference type="NCBI Taxonomy" id="1193518"/>
    <lineage>
        <taxon>Bacteria</taxon>
        <taxon>Bacillati</taxon>
        <taxon>Actinomycetota</taxon>
        <taxon>Actinomycetes</taxon>
        <taxon>Micrococcales</taxon>
        <taxon>Intrasporangiaceae</taxon>
        <taxon>Nostocoides</taxon>
    </lineage>
</organism>
<dbReference type="InterPro" id="IPR003439">
    <property type="entry name" value="ABC_transporter-like_ATP-bd"/>
</dbReference>
<dbReference type="Gene3D" id="3.40.50.300">
    <property type="entry name" value="P-loop containing nucleotide triphosphate hydrolases"/>
    <property type="match status" value="1"/>
</dbReference>
<comment type="caution">
    <text evidence="7">The sequence shown here is derived from an EMBL/GenBank/DDBJ whole genome shotgun (WGS) entry which is preliminary data.</text>
</comment>
<dbReference type="OrthoDB" id="5296765at2"/>
<evidence type="ECO:0000256" key="4">
    <source>
        <dbReference type="ARBA" id="ARBA00022840"/>
    </source>
</evidence>
<feature type="domain" description="ABC transporter" evidence="6">
    <location>
        <begin position="8"/>
        <end position="245"/>
    </location>
</feature>
<dbReference type="InterPro" id="IPR027417">
    <property type="entry name" value="P-loop_NTPase"/>
</dbReference>
<dbReference type="GO" id="GO:0016887">
    <property type="term" value="F:ATP hydrolysis activity"/>
    <property type="evidence" value="ECO:0007669"/>
    <property type="project" value="InterPro"/>
</dbReference>
<dbReference type="InterPro" id="IPR017871">
    <property type="entry name" value="ABC_transporter-like_CS"/>
</dbReference>
<evidence type="ECO:0000313" key="8">
    <source>
        <dbReference type="Proteomes" id="UP000035720"/>
    </source>
</evidence>
<keyword evidence="3" id="KW-0547">Nucleotide-binding</keyword>
<evidence type="ECO:0000259" key="6">
    <source>
        <dbReference type="PROSITE" id="PS50893"/>
    </source>
</evidence>
<dbReference type="SUPFAM" id="SSF52540">
    <property type="entry name" value="P-loop containing nucleoside triphosphate hydrolases"/>
    <property type="match status" value="1"/>
</dbReference>
<comment type="similarity">
    <text evidence="1">Belongs to the ABC transporter superfamily.</text>
</comment>
<gene>
    <name evidence="7" type="ORF">BN13_380009</name>
</gene>
<dbReference type="InterPro" id="IPR050153">
    <property type="entry name" value="Metal_Ion_Import_ABC"/>
</dbReference>
<dbReference type="PROSITE" id="PS50893">
    <property type="entry name" value="ABC_TRANSPORTER_2"/>
    <property type="match status" value="1"/>
</dbReference>
<dbReference type="STRING" id="1193518.BN13_380009"/>
<dbReference type="InterPro" id="IPR003593">
    <property type="entry name" value="AAA+_ATPase"/>
</dbReference>
<dbReference type="Proteomes" id="UP000035720">
    <property type="component" value="Unassembled WGS sequence"/>
</dbReference>
<reference evidence="7 8" key="1">
    <citation type="journal article" date="2013" name="ISME J.">
        <title>A metabolic model for members of the genus Tetrasphaera involved in enhanced biological phosphorus removal.</title>
        <authorList>
            <person name="Kristiansen R."/>
            <person name="Nguyen H.T.T."/>
            <person name="Saunders A.M."/>
            <person name="Nielsen J.L."/>
            <person name="Wimmer R."/>
            <person name="Le V.Q."/>
            <person name="McIlroy S.J."/>
            <person name="Petrovski S."/>
            <person name="Seviour R.J."/>
            <person name="Calteau A."/>
            <person name="Nielsen K.L."/>
            <person name="Nielsen P.H."/>
        </authorList>
    </citation>
    <scope>NUCLEOTIDE SEQUENCE [LARGE SCALE GENOMIC DNA]</scope>
    <source>
        <strain evidence="7 8">Ben 74</strain>
    </source>
</reference>
<keyword evidence="8" id="KW-1185">Reference proteome</keyword>
<dbReference type="RefSeq" id="WP_084733621.1">
    <property type="nucleotide sequence ID" value="NZ_HF571038.1"/>
</dbReference>
<dbReference type="SMART" id="SM00382">
    <property type="entry name" value="AAA"/>
    <property type="match status" value="1"/>
</dbReference>
<feature type="region of interest" description="Disordered" evidence="5">
    <location>
        <begin position="234"/>
        <end position="266"/>
    </location>
</feature>
<dbReference type="GO" id="GO:0005524">
    <property type="term" value="F:ATP binding"/>
    <property type="evidence" value="ECO:0007669"/>
    <property type="project" value="UniProtKB-KW"/>
</dbReference>
<dbReference type="PROSITE" id="PS00211">
    <property type="entry name" value="ABC_TRANSPORTER_1"/>
    <property type="match status" value="1"/>
</dbReference>